<accession>E6TAQ3</accession>
<organism evidence="4 5">
    <name type="scientific">Mycolicibacterium gilvum (strain DSM 45189 / LMG 24558 / Spyr1)</name>
    <name type="common">Mycobacterium gilvum</name>
    <dbReference type="NCBI Taxonomy" id="278137"/>
    <lineage>
        <taxon>Bacteria</taxon>
        <taxon>Bacillati</taxon>
        <taxon>Actinomycetota</taxon>
        <taxon>Actinomycetes</taxon>
        <taxon>Mycobacteriales</taxon>
        <taxon>Mycobacteriaceae</taxon>
        <taxon>Mycolicibacterium</taxon>
    </lineage>
</organism>
<keyword evidence="2" id="KW-0808">Transferase</keyword>
<feature type="domain" description="Glycosyltransferase subfamily 4-like N-terminal" evidence="3">
    <location>
        <begin position="20"/>
        <end position="174"/>
    </location>
</feature>
<dbReference type="InterPro" id="IPR050194">
    <property type="entry name" value="Glycosyltransferase_grp1"/>
</dbReference>
<dbReference type="GO" id="GO:0008610">
    <property type="term" value="P:lipid biosynthetic process"/>
    <property type="evidence" value="ECO:0007669"/>
    <property type="project" value="UniProtKB-ARBA"/>
</dbReference>
<dbReference type="Gene3D" id="3.40.50.2000">
    <property type="entry name" value="Glycogen Phosphorylase B"/>
    <property type="match status" value="2"/>
</dbReference>
<reference evidence="4 5" key="1">
    <citation type="journal article" date="2011" name="Stand. Genomic Sci.">
        <title>Complete genome sequence of Mycobacterium sp. strain (Spyr1) and reclassification to Mycobacterium gilvum Spyr1.</title>
        <authorList>
            <person name="Kallimanis A."/>
            <person name="Karabika E."/>
            <person name="Mavromatis K."/>
            <person name="Lapidus A."/>
            <person name="Labutti K.M."/>
            <person name="Liolios K."/>
            <person name="Ivanova N."/>
            <person name="Goodwin L."/>
            <person name="Woyke T."/>
            <person name="Velentzas A.D."/>
            <person name="Perisynakis A."/>
            <person name="Ouzounis C.C."/>
            <person name="Kyrpides N.C."/>
            <person name="Koukkou A.I."/>
            <person name="Drainas C."/>
        </authorList>
    </citation>
    <scope>NUCLEOTIDE SEQUENCE [LARGE SCALE GENOMIC DNA]</scope>
    <source>
        <strain evidence="5">DSM 45189 / LMG 24558 / Spyr1</strain>
    </source>
</reference>
<name>E6TAQ3_MYCSR</name>
<gene>
    <name evidence="4" type="ordered locus">Mspyr1_41270</name>
</gene>
<dbReference type="PANTHER" id="PTHR45947:SF3">
    <property type="entry name" value="SULFOQUINOVOSYL TRANSFERASE SQD2"/>
    <property type="match status" value="1"/>
</dbReference>
<sequence>MPRLRVCLIATHFAEYSNLLAQAIARSADVMVVANRENVEMELGREFDARNQFQRVLLVHQTKNPFSLLLQAFRLAQAVRRFAPDIIHVQEDSKDVFAIALHLMPVCPVVLTMHDPKPHAGADTVARQKTRRGFYIAQLRRRADAVIVHGMSLVADAEEAIGQRPVTVHVIPHGPLGQIPAERVALPTERGRCLFFGRMEAYKGLDIFIDVIERLHSSNRAVRGVVAGRGSSLDALRGVLEGDERFEVIDRFLSPEEALQEFQRAEVVVMPYREATQSGIAAFAMGVGRPVVGFDVGAVRESVEHGETGLLVASGDVDALTTAVSEVLNDATLRHRLGRAAHARGKRKFAWDEIGNLHFDVYQSLLRGDIHR</sequence>
<evidence type="ECO:0000256" key="2">
    <source>
        <dbReference type="ARBA" id="ARBA00022679"/>
    </source>
</evidence>
<dbReference type="Pfam" id="PF13692">
    <property type="entry name" value="Glyco_trans_1_4"/>
    <property type="match status" value="1"/>
</dbReference>
<dbReference type="AlphaFoldDB" id="E6TAQ3"/>
<protein>
    <submittedName>
        <fullName evidence="4">Glycosyltransferase</fullName>
    </submittedName>
</protein>
<keyword evidence="5" id="KW-1185">Reference proteome</keyword>
<evidence type="ECO:0000313" key="4">
    <source>
        <dbReference type="EMBL" id="ADU00703.1"/>
    </source>
</evidence>
<evidence type="ECO:0000256" key="1">
    <source>
        <dbReference type="ARBA" id="ARBA00022676"/>
    </source>
</evidence>
<evidence type="ECO:0000313" key="5">
    <source>
        <dbReference type="Proteomes" id="UP000008916"/>
    </source>
</evidence>
<dbReference type="SUPFAM" id="SSF53756">
    <property type="entry name" value="UDP-Glycosyltransferase/glycogen phosphorylase"/>
    <property type="match status" value="1"/>
</dbReference>
<evidence type="ECO:0000259" key="3">
    <source>
        <dbReference type="Pfam" id="PF13439"/>
    </source>
</evidence>
<dbReference type="EMBL" id="CP002385">
    <property type="protein sequence ID" value="ADU00703.1"/>
    <property type="molecule type" value="Genomic_DNA"/>
</dbReference>
<dbReference type="GO" id="GO:1903509">
    <property type="term" value="P:liposaccharide metabolic process"/>
    <property type="evidence" value="ECO:0007669"/>
    <property type="project" value="UniProtKB-ARBA"/>
</dbReference>
<dbReference type="KEGG" id="msp:Mspyr1_41270"/>
<dbReference type="GO" id="GO:1901137">
    <property type="term" value="P:carbohydrate derivative biosynthetic process"/>
    <property type="evidence" value="ECO:0007669"/>
    <property type="project" value="UniProtKB-ARBA"/>
</dbReference>
<dbReference type="Pfam" id="PF13439">
    <property type="entry name" value="Glyco_transf_4"/>
    <property type="match status" value="1"/>
</dbReference>
<dbReference type="CDD" id="cd03801">
    <property type="entry name" value="GT4_PimA-like"/>
    <property type="match status" value="1"/>
</dbReference>
<dbReference type="GO" id="GO:0016757">
    <property type="term" value="F:glycosyltransferase activity"/>
    <property type="evidence" value="ECO:0007669"/>
    <property type="project" value="UniProtKB-KW"/>
</dbReference>
<proteinExistence type="predicted"/>
<dbReference type="Proteomes" id="UP000008916">
    <property type="component" value="Chromosome"/>
</dbReference>
<dbReference type="PANTHER" id="PTHR45947">
    <property type="entry name" value="SULFOQUINOVOSYL TRANSFERASE SQD2"/>
    <property type="match status" value="1"/>
</dbReference>
<keyword evidence="1" id="KW-0328">Glycosyltransferase</keyword>
<dbReference type="InterPro" id="IPR028098">
    <property type="entry name" value="Glyco_trans_4-like_N"/>
</dbReference>
<dbReference type="HOGENOM" id="CLU_009583_6_2_11"/>